<accession>A0A7M4D8J6</accession>
<dbReference type="Proteomes" id="UP000462449">
    <property type="component" value="Unassembled WGS sequence"/>
</dbReference>
<comment type="caution">
    <text evidence="2">The sequence shown here is derived from an EMBL/GenBank/DDBJ whole genome shotgun (WGS) entry which is preliminary data.</text>
</comment>
<name>A0A7M4D8J6_9BACT</name>
<dbReference type="RefSeq" id="WP_156196485.1">
    <property type="nucleotide sequence ID" value="NZ_QTZN02000036.1"/>
</dbReference>
<dbReference type="InterPro" id="IPR011008">
    <property type="entry name" value="Dimeric_a/b-barrel"/>
</dbReference>
<reference evidence="2 5" key="2">
    <citation type="submission" date="2019-12" db="EMBL/GenBank/DDBJ databases">
        <title>Draft genome sequence of Labilibaculum sp. strain 44 isolated from deep waters of Black Sea.</title>
        <authorList>
            <person name="Yadav S."/>
            <person name="Villanueva L."/>
        </authorList>
    </citation>
    <scope>NUCLEOTIDE SEQUENCE [LARGE SCALE GENOMIC DNA]</scope>
    <source>
        <strain evidence="2 5">44</strain>
    </source>
</reference>
<keyword evidence="4" id="KW-1185">Reference proteome</keyword>
<dbReference type="OrthoDB" id="9806189at2"/>
<dbReference type="InterPro" id="IPR050744">
    <property type="entry name" value="AI-2_Isomerase_LsrG"/>
</dbReference>
<dbReference type="Proteomes" id="UP000285951">
    <property type="component" value="Unassembled WGS sequence"/>
</dbReference>
<dbReference type="AlphaFoldDB" id="A0A7M4D8J6"/>
<dbReference type="GO" id="GO:0003824">
    <property type="term" value="F:catalytic activity"/>
    <property type="evidence" value="ECO:0007669"/>
    <property type="project" value="TreeGrafter"/>
</dbReference>
<dbReference type="PROSITE" id="PS51725">
    <property type="entry name" value="ABM"/>
    <property type="match status" value="1"/>
</dbReference>
<evidence type="ECO:0000313" key="2">
    <source>
        <dbReference type="EMBL" id="MUP38975.1"/>
    </source>
</evidence>
<evidence type="ECO:0000313" key="3">
    <source>
        <dbReference type="EMBL" id="MVB08180.1"/>
    </source>
</evidence>
<reference evidence="3 4" key="1">
    <citation type="submission" date="2019-11" db="EMBL/GenBank/DDBJ databases">
        <title>Draft genome sequence of Labilibaculum sp. strain SYP isolated from Black Sea.</title>
        <authorList>
            <person name="Yadav S."/>
            <person name="Villanueva L."/>
        </authorList>
    </citation>
    <scope>NUCLEOTIDE SEQUENCE [LARGE SCALE GENOMIC DNA]</scope>
    <source>
        <strain evidence="3 4">44</strain>
    </source>
</reference>
<gene>
    <name evidence="3" type="ORF">DWB62_014235</name>
    <name evidence="2" type="ORF">GNY23_14235</name>
</gene>
<dbReference type="PANTHER" id="PTHR33336:SF15">
    <property type="entry name" value="ABM DOMAIN-CONTAINING PROTEIN"/>
    <property type="match status" value="1"/>
</dbReference>
<evidence type="ECO:0000313" key="4">
    <source>
        <dbReference type="Proteomes" id="UP000285951"/>
    </source>
</evidence>
<dbReference type="Gene3D" id="3.30.70.100">
    <property type="match status" value="1"/>
</dbReference>
<evidence type="ECO:0000259" key="1">
    <source>
        <dbReference type="PROSITE" id="PS51725"/>
    </source>
</evidence>
<proteinExistence type="predicted"/>
<dbReference type="SUPFAM" id="SSF54909">
    <property type="entry name" value="Dimeric alpha+beta barrel"/>
    <property type="match status" value="1"/>
</dbReference>
<sequence>MIIVNVKIRPKAGCKQDFINAFNNVAELVRQEDGCLEYELHQKLTSDSELFLFERWESRNALDKHLNAEHMTKYIAEVKGFLEVKNELNIYEAEKLN</sequence>
<dbReference type="EMBL" id="WOTW01000036">
    <property type="protein sequence ID" value="MUP38975.1"/>
    <property type="molecule type" value="Genomic_DNA"/>
</dbReference>
<feature type="domain" description="ABM" evidence="1">
    <location>
        <begin position="2"/>
        <end position="91"/>
    </location>
</feature>
<organism evidence="2 5">
    <name type="scientific">Labilibaculum euxinus</name>
    <dbReference type="NCBI Taxonomy" id="2686357"/>
    <lineage>
        <taxon>Bacteria</taxon>
        <taxon>Pseudomonadati</taxon>
        <taxon>Bacteroidota</taxon>
        <taxon>Bacteroidia</taxon>
        <taxon>Marinilabiliales</taxon>
        <taxon>Marinifilaceae</taxon>
        <taxon>Labilibaculum</taxon>
    </lineage>
</organism>
<dbReference type="EMBL" id="QTZN02000036">
    <property type="protein sequence ID" value="MVB08180.1"/>
    <property type="molecule type" value="Genomic_DNA"/>
</dbReference>
<protein>
    <recommendedName>
        <fullName evidence="1">ABM domain-containing protein</fullName>
    </recommendedName>
</protein>
<dbReference type="PANTHER" id="PTHR33336">
    <property type="entry name" value="QUINOL MONOOXYGENASE YGIN-RELATED"/>
    <property type="match status" value="1"/>
</dbReference>
<dbReference type="Pfam" id="PF03992">
    <property type="entry name" value="ABM"/>
    <property type="match status" value="1"/>
</dbReference>
<dbReference type="InterPro" id="IPR007138">
    <property type="entry name" value="ABM_dom"/>
</dbReference>
<evidence type="ECO:0000313" key="5">
    <source>
        <dbReference type="Proteomes" id="UP000462449"/>
    </source>
</evidence>